<dbReference type="Proteomes" id="UP000887565">
    <property type="component" value="Unplaced"/>
</dbReference>
<reference evidence="2" key="1">
    <citation type="submission" date="2022-11" db="UniProtKB">
        <authorList>
            <consortium name="WormBaseParasite"/>
        </authorList>
    </citation>
    <scope>IDENTIFICATION</scope>
</reference>
<evidence type="ECO:0000313" key="2">
    <source>
        <dbReference type="WBParaSite" id="nRc.2.0.1.t29828-RA"/>
    </source>
</evidence>
<sequence>SNIVLLIYFSAAFLPPIFSQLFTIQRLAAYLSLNAALDKLFEPTFTLIRQSWARRYLKSLNENFRNKCLPMQIREQEDKN</sequence>
<dbReference type="WBParaSite" id="nRc.2.0.1.t29828-RA">
    <property type="protein sequence ID" value="nRc.2.0.1.t29828-RA"/>
    <property type="gene ID" value="nRc.2.0.1.g29828"/>
</dbReference>
<keyword evidence="1" id="KW-1185">Reference proteome</keyword>
<evidence type="ECO:0000313" key="1">
    <source>
        <dbReference type="Proteomes" id="UP000887565"/>
    </source>
</evidence>
<name>A0A915JUQ5_ROMCU</name>
<proteinExistence type="predicted"/>
<dbReference type="AlphaFoldDB" id="A0A915JUQ5"/>
<protein>
    <submittedName>
        <fullName evidence="2">Uncharacterized protein</fullName>
    </submittedName>
</protein>
<accession>A0A915JUQ5</accession>
<organism evidence="1 2">
    <name type="scientific">Romanomermis culicivorax</name>
    <name type="common">Nematode worm</name>
    <dbReference type="NCBI Taxonomy" id="13658"/>
    <lineage>
        <taxon>Eukaryota</taxon>
        <taxon>Metazoa</taxon>
        <taxon>Ecdysozoa</taxon>
        <taxon>Nematoda</taxon>
        <taxon>Enoplea</taxon>
        <taxon>Dorylaimia</taxon>
        <taxon>Mermithida</taxon>
        <taxon>Mermithoidea</taxon>
        <taxon>Mermithidae</taxon>
        <taxon>Romanomermis</taxon>
    </lineage>
</organism>